<evidence type="ECO:0000313" key="4">
    <source>
        <dbReference type="EMBL" id="CAG1864607.1"/>
    </source>
</evidence>
<dbReference type="InterPro" id="IPR037364">
    <property type="entry name" value="Sec23"/>
</dbReference>
<dbReference type="GO" id="GO:0046872">
    <property type="term" value="F:metal ion binding"/>
    <property type="evidence" value="ECO:0007669"/>
    <property type="project" value="UniProtKB-KW"/>
</dbReference>
<dbReference type="InterPro" id="IPR012990">
    <property type="entry name" value="Beta-sandwich_Sec23_24"/>
</dbReference>
<keyword evidence="1" id="KW-0479">Metal-binding</keyword>
<dbReference type="GO" id="GO:0030127">
    <property type="term" value="C:COPII vesicle coat"/>
    <property type="evidence" value="ECO:0007669"/>
    <property type="project" value="InterPro"/>
</dbReference>
<dbReference type="PANTHER" id="PTHR11141:SF0">
    <property type="entry name" value="PROTEIN TRANSPORT PROTEIN SEC23"/>
    <property type="match status" value="1"/>
</dbReference>
<proteinExistence type="inferred from homology"/>
<keyword evidence="1" id="KW-0472">Membrane</keyword>
<feature type="domain" description="Sec23/Sec24 beta-sandwich" evidence="3">
    <location>
        <begin position="80"/>
        <end position="173"/>
    </location>
</feature>
<keyword evidence="1" id="KW-0931">ER-Golgi transport</keyword>
<comment type="subcellular location">
    <subcellularLocation>
        <location evidence="1">Cytoplasmic vesicle</location>
        <location evidence="1">COPII-coated vesicle membrane</location>
        <topology evidence="1">Peripheral membrane protein</topology>
        <orientation evidence="1">Cytoplasmic side</orientation>
    </subcellularLocation>
    <subcellularLocation>
        <location evidence="1">Endoplasmic reticulum membrane</location>
        <topology evidence="1">Peripheral membrane protein</topology>
        <orientation evidence="1">Cytoplasmic side</orientation>
    </subcellularLocation>
</comment>
<comment type="similarity">
    <text evidence="1">Belongs to the SEC23/SEC24 family. SEC23 subfamily.</text>
</comment>
<organism evidence="5 6">
    <name type="scientific">Musa acuminata subsp. malaccensis</name>
    <name type="common">Wild banana</name>
    <name type="synonym">Musa malaccensis</name>
    <dbReference type="NCBI Taxonomy" id="214687"/>
    <lineage>
        <taxon>Eukaryota</taxon>
        <taxon>Viridiplantae</taxon>
        <taxon>Streptophyta</taxon>
        <taxon>Embryophyta</taxon>
        <taxon>Tracheophyta</taxon>
        <taxon>Spermatophyta</taxon>
        <taxon>Magnoliopsida</taxon>
        <taxon>Liliopsida</taxon>
        <taxon>Zingiberales</taxon>
        <taxon>Musaceae</taxon>
        <taxon>Musa</taxon>
    </lineage>
</organism>
<keyword evidence="6" id="KW-1185">Reference proteome</keyword>
<dbReference type="Gramene" id="Ma11_t14750.1">
    <property type="protein sequence ID" value="Ma11_p14750.1"/>
    <property type="gene ID" value="Ma11_g14750"/>
</dbReference>
<dbReference type="EnsemblPlants" id="Ma11_t14750.1">
    <property type="protein sequence ID" value="Ma11_p14750.1"/>
    <property type="gene ID" value="Ma11_g14750"/>
</dbReference>
<dbReference type="OMA" id="INNAHEM"/>
<dbReference type="PANTHER" id="PTHR11141">
    <property type="entry name" value="PROTEIN TRANSPORT PROTEIN SEC23"/>
    <property type="match status" value="1"/>
</dbReference>
<reference evidence="4" key="1">
    <citation type="submission" date="2021-03" db="EMBL/GenBank/DDBJ databases">
        <authorList>
            <consortium name="Genoscope - CEA"/>
            <person name="William W."/>
        </authorList>
    </citation>
    <scope>NUCLEOTIDE SEQUENCE</scope>
    <source>
        <strain evidence="4">Doubled-haploid Pahang</strain>
    </source>
</reference>
<dbReference type="InterPro" id="IPR036465">
    <property type="entry name" value="vWFA_dom_sf"/>
</dbReference>
<dbReference type="Gene3D" id="2.60.40.1670">
    <property type="entry name" value="beta-sandwich domain of Sec23/24"/>
    <property type="match status" value="1"/>
</dbReference>
<keyword evidence="1" id="KW-0813">Transport</keyword>
<keyword evidence="1" id="KW-0968">Cytoplasmic vesicle</keyword>
<accession>A0A804L7X7</accession>
<protein>
    <recommendedName>
        <fullName evidence="1">Protein transport protein SEC23</fullName>
    </recommendedName>
</protein>
<evidence type="ECO:0000259" key="2">
    <source>
        <dbReference type="Pfam" id="PF04811"/>
    </source>
</evidence>
<evidence type="ECO:0000313" key="6">
    <source>
        <dbReference type="Proteomes" id="UP000012960"/>
    </source>
</evidence>
<dbReference type="Gene3D" id="3.40.50.410">
    <property type="entry name" value="von Willebrand factor, type A domain"/>
    <property type="match status" value="1"/>
</dbReference>
<keyword evidence="1" id="KW-0862">Zinc</keyword>
<dbReference type="Pfam" id="PF04811">
    <property type="entry name" value="Sec23_trunk"/>
    <property type="match status" value="1"/>
</dbReference>
<dbReference type="Proteomes" id="UP000012960">
    <property type="component" value="Unplaced"/>
</dbReference>
<reference evidence="5" key="2">
    <citation type="submission" date="2021-05" db="UniProtKB">
        <authorList>
            <consortium name="EnsemblPlants"/>
        </authorList>
    </citation>
    <scope>IDENTIFICATION</scope>
    <source>
        <strain evidence="5">subsp. malaccensis</strain>
    </source>
</reference>
<dbReference type="SUPFAM" id="SSF53300">
    <property type="entry name" value="vWA-like"/>
    <property type="match status" value="1"/>
</dbReference>
<dbReference type="EMBL" id="HG996475">
    <property type="protein sequence ID" value="CAG1864607.1"/>
    <property type="molecule type" value="Genomic_DNA"/>
</dbReference>
<dbReference type="GO" id="GO:0005789">
    <property type="term" value="C:endoplasmic reticulum membrane"/>
    <property type="evidence" value="ECO:0007669"/>
    <property type="project" value="UniProtKB-SubCell"/>
</dbReference>
<evidence type="ECO:0000313" key="5">
    <source>
        <dbReference type="EnsemblPlants" id="Ma11_p14750.1"/>
    </source>
</evidence>
<keyword evidence="1" id="KW-0963">Cytoplasm</keyword>
<sequence>MICRLCQTINQSQFQLVSQGHVLDLFASALDQVGVAEMKVAVERTGGLVVLAESFGHPVFKDSSFKRIFEDGEQSLGLSFNGTLEINCSKDVKIQGIIGPCTSMEKGALCADTIVGQGNTTSWKMCGLDRSTCLTVFFDISPSEFTNVMVTCSYQNPEGQMRLRVTTITRAWVDGSNTEELVGGFDQETTAVVLARYFSLKMEMEVRKVLHTWMDVFTP</sequence>
<feature type="domain" description="Sec23/Sec24 trunk" evidence="2">
    <location>
        <begin position="15"/>
        <end position="63"/>
    </location>
</feature>
<dbReference type="InParanoid" id="A0A804L7X7"/>
<dbReference type="GO" id="GO:0006886">
    <property type="term" value="P:intracellular protein transport"/>
    <property type="evidence" value="ECO:0007669"/>
    <property type="project" value="InterPro"/>
</dbReference>
<keyword evidence="1" id="KW-0256">Endoplasmic reticulum</keyword>
<dbReference type="InterPro" id="IPR006896">
    <property type="entry name" value="Sec23/24_trunk_dom"/>
</dbReference>
<dbReference type="GO" id="GO:0006888">
    <property type="term" value="P:endoplasmic reticulum to Golgi vesicle-mediated transport"/>
    <property type="evidence" value="ECO:0007669"/>
    <property type="project" value="InterPro"/>
</dbReference>
<evidence type="ECO:0000256" key="1">
    <source>
        <dbReference type="RuleBase" id="RU365030"/>
    </source>
</evidence>
<comment type="function">
    <text evidence="1">Component of the coat protein complex II (COPII) which promotes the formation of transport vesicles from the endoplasmic reticulum (ER). The coat has two main functions, the physical deformation of the endoplasmic reticulum membrane into vesicles and the selection of cargo molecules.</text>
</comment>
<dbReference type="Pfam" id="PF08033">
    <property type="entry name" value="Sec23_BS"/>
    <property type="match status" value="1"/>
</dbReference>
<dbReference type="AlphaFoldDB" id="A0A804L7X7"/>
<name>A0A804L7X7_MUSAM</name>
<dbReference type="SUPFAM" id="SSF81995">
    <property type="entry name" value="beta-sandwich domain of Sec23/24"/>
    <property type="match status" value="1"/>
</dbReference>
<keyword evidence="1" id="KW-0653">Protein transport</keyword>
<evidence type="ECO:0000259" key="3">
    <source>
        <dbReference type="Pfam" id="PF08033"/>
    </source>
</evidence>
<gene>
    <name evidence="4" type="ORF">GSMUA_10210.1</name>
</gene>